<dbReference type="RefSeq" id="WP_134111084.1">
    <property type="nucleotide sequence ID" value="NZ_SOCN01000003.1"/>
</dbReference>
<evidence type="ECO:0000313" key="3">
    <source>
        <dbReference type="Proteomes" id="UP000295757"/>
    </source>
</evidence>
<protein>
    <submittedName>
        <fullName evidence="2">ECF transporter S component (Folate family)</fullName>
    </submittedName>
</protein>
<proteinExistence type="predicted"/>
<accession>A0A4R7UBZ3</accession>
<keyword evidence="3" id="KW-1185">Reference proteome</keyword>
<dbReference type="InterPro" id="IPR030949">
    <property type="entry name" value="ECF_S_folate_fam"/>
</dbReference>
<dbReference type="GO" id="GO:0022857">
    <property type="term" value="F:transmembrane transporter activity"/>
    <property type="evidence" value="ECO:0007669"/>
    <property type="project" value="InterPro"/>
</dbReference>
<reference evidence="2 3" key="1">
    <citation type="submission" date="2019-03" db="EMBL/GenBank/DDBJ databases">
        <title>Genomic Encyclopedia of Archaeal and Bacterial Type Strains, Phase II (KMG-II): from individual species to whole genera.</title>
        <authorList>
            <person name="Goeker M."/>
        </authorList>
    </citation>
    <scope>NUCLEOTIDE SEQUENCE [LARGE SCALE GENOMIC DNA]</scope>
    <source>
        <strain evidence="2 3">ATCC 35214</strain>
    </source>
</reference>
<keyword evidence="1" id="KW-0812">Transmembrane</keyword>
<sequence>MKRVIDKVKSKNWKEISLFPKWTIKNMVMVSILIAISVSFTIVVAQIIPIVSLPTYKFSFIGLPVKIAGFIFGPVVGVFVGIVSDLLSLLFIPPAGYNPVYTVATAINGLVSGLFGIYFNQILKTAFSREFRLQRISQKLTIYAYKYKFLKDQNEFKKADVVADKLIKLNNKKKYINQNDADNLLKNIYLFASIILLTLVIASFAWFVLNSPDEIIQKGIIKNKYILLGLMSGGTSMMLFFVFLGRFFFKTKTYLTLVPIVVFSAFLELVNIPVLAYADLLSLGNKDGKDIFFWISQHILSGPVKIWFNTFVIYYTYEIISKLIYKNSNLSYK</sequence>
<name>A0A4R7UBZ3_9BACT</name>
<dbReference type="NCBIfam" id="TIGR04518">
    <property type="entry name" value="ECF_S_folT_fam"/>
    <property type="match status" value="1"/>
</dbReference>
<evidence type="ECO:0000256" key="1">
    <source>
        <dbReference type="SAM" id="Phobius"/>
    </source>
</evidence>
<dbReference type="Proteomes" id="UP000295757">
    <property type="component" value="Unassembled WGS sequence"/>
</dbReference>
<dbReference type="Pfam" id="PF12822">
    <property type="entry name" value="ECF_trnsprt"/>
    <property type="match status" value="1"/>
</dbReference>
<comment type="caution">
    <text evidence="2">The sequence shown here is derived from an EMBL/GenBank/DDBJ whole genome shotgun (WGS) entry which is preliminary data.</text>
</comment>
<keyword evidence="1" id="KW-1133">Transmembrane helix</keyword>
<feature type="transmembrane region" description="Helical" evidence="1">
    <location>
        <begin position="27"/>
        <end position="48"/>
    </location>
</feature>
<feature type="transmembrane region" description="Helical" evidence="1">
    <location>
        <begin position="254"/>
        <end position="278"/>
    </location>
</feature>
<dbReference type="Gene3D" id="1.10.1760.20">
    <property type="match status" value="1"/>
</dbReference>
<dbReference type="AlphaFoldDB" id="A0A4R7UBZ3"/>
<keyword evidence="1" id="KW-0472">Membrane</keyword>
<evidence type="ECO:0000313" key="2">
    <source>
        <dbReference type="EMBL" id="TDV23261.1"/>
    </source>
</evidence>
<feature type="transmembrane region" description="Helical" evidence="1">
    <location>
        <begin position="99"/>
        <end position="119"/>
    </location>
</feature>
<dbReference type="OrthoDB" id="397639at2"/>
<dbReference type="EMBL" id="SOCN01000003">
    <property type="protein sequence ID" value="TDV23261.1"/>
    <property type="molecule type" value="Genomic_DNA"/>
</dbReference>
<feature type="transmembrane region" description="Helical" evidence="1">
    <location>
        <begin position="188"/>
        <end position="209"/>
    </location>
</feature>
<organism evidence="2 3">
    <name type="scientific">Mycoplasmopsis mustelae</name>
    <dbReference type="NCBI Taxonomy" id="171289"/>
    <lineage>
        <taxon>Bacteria</taxon>
        <taxon>Bacillati</taxon>
        <taxon>Mycoplasmatota</taxon>
        <taxon>Mycoplasmoidales</taxon>
        <taxon>Metamycoplasmataceae</taxon>
        <taxon>Mycoplasmopsis</taxon>
    </lineage>
</organism>
<dbReference type="InterPro" id="IPR024529">
    <property type="entry name" value="ECF_trnsprt_substrate-spec"/>
</dbReference>
<feature type="transmembrane region" description="Helical" evidence="1">
    <location>
        <begin position="68"/>
        <end position="92"/>
    </location>
</feature>
<feature type="transmembrane region" description="Helical" evidence="1">
    <location>
        <begin position="225"/>
        <end position="248"/>
    </location>
</feature>
<gene>
    <name evidence="2" type="ORF">BCF59_0607</name>
</gene>